<proteinExistence type="predicted"/>
<name>A0A375HLL2_9BURK</name>
<accession>A0A375HLL2</accession>
<evidence type="ECO:0000256" key="1">
    <source>
        <dbReference type="SAM" id="MobiDB-lite"/>
    </source>
</evidence>
<reference evidence="2 3" key="1">
    <citation type="submission" date="2018-01" db="EMBL/GenBank/DDBJ databases">
        <authorList>
            <person name="Clerissi C."/>
        </authorList>
    </citation>
    <scope>NUCLEOTIDE SEQUENCE [LARGE SCALE GENOMIC DNA]</scope>
    <source>
        <strain evidence="2">Cupriavidus taiwanensis STM 6160</strain>
        <plasmid evidence="3">ii</plasmid>
    </source>
</reference>
<protein>
    <submittedName>
        <fullName evidence="2">Uncharacterized protein</fullName>
    </submittedName>
</protein>
<evidence type="ECO:0000313" key="3">
    <source>
        <dbReference type="Proteomes" id="UP000255168"/>
    </source>
</evidence>
<geneLocation type="plasmid" evidence="3">
    <name>ii</name>
</geneLocation>
<evidence type="ECO:0000313" key="2">
    <source>
        <dbReference type="EMBL" id="SPD59139.1"/>
    </source>
</evidence>
<keyword evidence="2" id="KW-0614">Plasmid</keyword>
<feature type="region of interest" description="Disordered" evidence="1">
    <location>
        <begin position="1"/>
        <end position="21"/>
    </location>
</feature>
<gene>
    <name evidence="2" type="ORF">CBM2607_MP10541</name>
</gene>
<dbReference type="EMBL" id="LT984807">
    <property type="protein sequence ID" value="SPD59139.1"/>
    <property type="molecule type" value="Genomic_DNA"/>
</dbReference>
<sequence length="21" mass="2433">MEDVHTALRSRPRAGKLREIP</sequence>
<dbReference type="Proteomes" id="UP000255168">
    <property type="component" value="Plasmid II"/>
</dbReference>
<organism evidence="2 3">
    <name type="scientific">Cupriavidus neocaledonicus</name>
    <dbReference type="NCBI Taxonomy" id="1040979"/>
    <lineage>
        <taxon>Bacteria</taxon>
        <taxon>Pseudomonadati</taxon>
        <taxon>Pseudomonadota</taxon>
        <taxon>Betaproteobacteria</taxon>
        <taxon>Burkholderiales</taxon>
        <taxon>Burkholderiaceae</taxon>
        <taxon>Cupriavidus</taxon>
    </lineage>
</organism>
<dbReference type="AlphaFoldDB" id="A0A375HLL2"/>